<dbReference type="GO" id="GO:0051315">
    <property type="term" value="P:attachment of mitotic spindle microtubules to kinetochore"/>
    <property type="evidence" value="ECO:0007669"/>
    <property type="project" value="TreeGrafter"/>
</dbReference>
<dbReference type="GO" id="GO:0045144">
    <property type="term" value="P:meiotic sister chromatid segregation"/>
    <property type="evidence" value="ECO:0007669"/>
    <property type="project" value="TreeGrafter"/>
</dbReference>
<dbReference type="CDD" id="cd23787">
    <property type="entry name" value="RWD_CSM1"/>
    <property type="match status" value="1"/>
</dbReference>
<feature type="region of interest" description="Disordered" evidence="2">
    <location>
        <begin position="1"/>
        <end position="172"/>
    </location>
</feature>
<evidence type="ECO:0000256" key="1">
    <source>
        <dbReference type="SAM" id="Coils"/>
    </source>
</evidence>
<keyword evidence="1" id="KW-0175">Coiled coil</keyword>
<reference evidence="4" key="1">
    <citation type="submission" date="2022-12" db="EMBL/GenBank/DDBJ databases">
        <authorList>
            <person name="Petersen C."/>
        </authorList>
    </citation>
    <scope>NUCLEOTIDE SEQUENCE</scope>
    <source>
        <strain evidence="4">IBT 21472</strain>
    </source>
</reference>
<evidence type="ECO:0000313" key="5">
    <source>
        <dbReference type="Proteomes" id="UP001147746"/>
    </source>
</evidence>
<proteinExistence type="predicted"/>
<accession>A0A9W9PVE7</accession>
<keyword evidence="5" id="KW-1185">Reference proteome</keyword>
<evidence type="ECO:0000313" key="4">
    <source>
        <dbReference type="EMBL" id="KAJ5311388.1"/>
    </source>
</evidence>
<evidence type="ECO:0000256" key="2">
    <source>
        <dbReference type="SAM" id="MobiDB-lite"/>
    </source>
</evidence>
<organism evidence="4 5">
    <name type="scientific">Penicillium atrosanguineum</name>
    <dbReference type="NCBI Taxonomy" id="1132637"/>
    <lineage>
        <taxon>Eukaryota</taxon>
        <taxon>Fungi</taxon>
        <taxon>Dikarya</taxon>
        <taxon>Ascomycota</taxon>
        <taxon>Pezizomycotina</taxon>
        <taxon>Eurotiomycetes</taxon>
        <taxon>Eurotiomycetidae</taxon>
        <taxon>Eurotiales</taxon>
        <taxon>Aspergillaceae</taxon>
        <taxon>Penicillium</taxon>
    </lineage>
</organism>
<dbReference type="OrthoDB" id="2431049at2759"/>
<dbReference type="PANTHER" id="PTHR28006">
    <property type="entry name" value="MONOPOLIN COMPLEX SUBUNIT CSM1"/>
    <property type="match status" value="1"/>
</dbReference>
<dbReference type="InterPro" id="IPR040349">
    <property type="entry name" value="Csm1/Pcs1"/>
</dbReference>
<feature type="coiled-coil region" evidence="1">
    <location>
        <begin position="255"/>
        <end position="374"/>
    </location>
</feature>
<name>A0A9W9PVE7_9EURO</name>
<feature type="compositionally biased region" description="Low complexity" evidence="2">
    <location>
        <begin position="49"/>
        <end position="58"/>
    </location>
</feature>
<dbReference type="PANTHER" id="PTHR28006:SF1">
    <property type="entry name" value="MONOPOLIN COMPLEX SUBUNIT CSM1"/>
    <property type="match status" value="1"/>
</dbReference>
<gene>
    <name evidence="4" type="ORF">N7476_007248</name>
</gene>
<dbReference type="InterPro" id="IPR020981">
    <property type="entry name" value="Csm1/Pcs1_C"/>
</dbReference>
<dbReference type="AlphaFoldDB" id="A0A9W9PVE7"/>
<dbReference type="FunFam" id="3.90.1150.80:FF:000001">
    <property type="entry name" value="Chromosome segregation protein (Pcs1)"/>
    <property type="match status" value="1"/>
</dbReference>
<dbReference type="GO" id="GO:1990644">
    <property type="term" value="F:microtubule site clamp"/>
    <property type="evidence" value="ECO:0007669"/>
    <property type="project" value="TreeGrafter"/>
</dbReference>
<dbReference type="InterPro" id="IPR038608">
    <property type="entry name" value="Csm1/Pcs1_C_sf"/>
</dbReference>
<dbReference type="Proteomes" id="UP001147746">
    <property type="component" value="Unassembled WGS sequence"/>
</dbReference>
<dbReference type="Gene3D" id="3.90.1150.80">
    <property type="match status" value="1"/>
</dbReference>
<feature type="domain" description="Monopolin complex subunit Csm1/Pcs1 C-terminal" evidence="3">
    <location>
        <begin position="406"/>
        <end position="491"/>
    </location>
</feature>
<dbReference type="Pfam" id="PF12539">
    <property type="entry name" value="Csm1"/>
    <property type="match status" value="1"/>
</dbReference>
<feature type="compositionally biased region" description="Acidic residues" evidence="2">
    <location>
        <begin position="110"/>
        <end position="121"/>
    </location>
</feature>
<protein>
    <submittedName>
        <fullName evidence="4">Monopolin complex subunit Csm1/Pcs1</fullName>
    </submittedName>
</protein>
<reference evidence="4" key="2">
    <citation type="journal article" date="2023" name="IMA Fungus">
        <title>Comparative genomic study of the Penicillium genus elucidates a diverse pangenome and 15 lateral gene transfer events.</title>
        <authorList>
            <person name="Petersen C."/>
            <person name="Sorensen T."/>
            <person name="Nielsen M.R."/>
            <person name="Sondergaard T.E."/>
            <person name="Sorensen J.L."/>
            <person name="Fitzpatrick D.A."/>
            <person name="Frisvad J.C."/>
            <person name="Nielsen K.L."/>
        </authorList>
    </citation>
    <scope>NUCLEOTIDE SEQUENCE</scope>
    <source>
        <strain evidence="4">IBT 21472</strain>
    </source>
</reference>
<feature type="compositionally biased region" description="Low complexity" evidence="2">
    <location>
        <begin position="132"/>
        <end position="150"/>
    </location>
</feature>
<dbReference type="GO" id="GO:0072686">
    <property type="term" value="C:mitotic spindle"/>
    <property type="evidence" value="ECO:0007669"/>
    <property type="project" value="TreeGrafter"/>
</dbReference>
<evidence type="ECO:0000259" key="3">
    <source>
        <dbReference type="Pfam" id="PF12539"/>
    </source>
</evidence>
<dbReference type="GO" id="GO:0034506">
    <property type="term" value="C:chromosome, centromeric core domain"/>
    <property type="evidence" value="ECO:0007669"/>
    <property type="project" value="TreeGrafter"/>
</dbReference>
<sequence>MPKRKAPTQLSALAGSDDEDLMQLTENESAPFPDARDEPPVKRRRGRPRTSNETATETKTTRAKKQASEPPSQDEATVAKKPVRRGRPRGSSRTADNPAGQERAAVTQESTEDEDTNDQENEDPKATKGTKTSRAAQKAKPAAATTTATAARRRARAPSVAKQTDGEFEYTPTRAAQLQQLQPEHEVLDSQMHETEPGVDESVLPDPPTRYASSSVVKNARARMAIVRTQDASPNKRKSAFGVEQVVDPDLRRRIGDLTKKHDGLESKYRNLREIGIVEANTNMERLRKQCESITTASNELVASLRTELEAQRALGQQSRTLQKQLKDRDAEMARLKTEAEEARSHLAATQAEVKALQTKLAAARSTAASLESVAKVPGSAMKIGTNRATAAVTAEAAQAAQLASLKEELYTDLTGLIIRDVKNRETDDLYDCIQTGVNGTLHFKLVIPKVASSKYESAEFQYLPLLDANRDRDLVNILPDFLAVDITFSRGQASKFYTRVIDALTKRRSSSTRQ</sequence>
<dbReference type="GO" id="GO:0005730">
    <property type="term" value="C:nucleolus"/>
    <property type="evidence" value="ECO:0007669"/>
    <property type="project" value="TreeGrafter"/>
</dbReference>
<dbReference type="GO" id="GO:0033551">
    <property type="term" value="C:monopolin complex"/>
    <property type="evidence" value="ECO:0007669"/>
    <property type="project" value="InterPro"/>
</dbReference>
<feature type="region of interest" description="Disordered" evidence="2">
    <location>
        <begin position="192"/>
        <end position="216"/>
    </location>
</feature>
<feature type="compositionally biased region" description="Basic residues" evidence="2">
    <location>
        <begin position="81"/>
        <end position="90"/>
    </location>
</feature>
<dbReference type="EMBL" id="JAPZBO010000007">
    <property type="protein sequence ID" value="KAJ5311388.1"/>
    <property type="molecule type" value="Genomic_DNA"/>
</dbReference>
<comment type="caution">
    <text evidence="4">The sequence shown here is derived from an EMBL/GenBank/DDBJ whole genome shotgun (WGS) entry which is preliminary data.</text>
</comment>